<dbReference type="InterPro" id="IPR036102">
    <property type="entry name" value="OsmC/Ohrsf"/>
</dbReference>
<dbReference type="Pfam" id="PF02566">
    <property type="entry name" value="OsmC"/>
    <property type="match status" value="1"/>
</dbReference>
<keyword evidence="2" id="KW-1185">Reference proteome</keyword>
<dbReference type="SUPFAM" id="SSF82784">
    <property type="entry name" value="OsmC-like"/>
    <property type="match status" value="1"/>
</dbReference>
<dbReference type="RefSeq" id="WP_142601321.1">
    <property type="nucleotide sequence ID" value="NZ_FXSZ01000001.1"/>
</dbReference>
<sequence>MATSKTIYKGDLRTEATHLQSGTTIVTDAPTDNNGKGEAFSPTDLVATALGSCAMTIMGIVANRENIDLAGTAFDVTKIMGTEPRRITEVHVNFNFPQLNIDDRQRKLLENAALTCPVAKSLSPELLQTIKFNWQ</sequence>
<gene>
    <name evidence="1" type="ORF">SAMN06265350_101607</name>
</gene>
<accession>A0A521B1B7</accession>
<dbReference type="Proteomes" id="UP000315971">
    <property type="component" value="Unassembled WGS sequence"/>
</dbReference>
<reference evidence="1 2" key="1">
    <citation type="submission" date="2017-05" db="EMBL/GenBank/DDBJ databases">
        <authorList>
            <person name="Varghese N."/>
            <person name="Submissions S."/>
        </authorList>
    </citation>
    <scope>NUCLEOTIDE SEQUENCE [LARGE SCALE GENOMIC DNA]</scope>
    <source>
        <strain evidence="1 2">DSM 21342</strain>
    </source>
</reference>
<dbReference type="OrthoDB" id="290036at2"/>
<dbReference type="Gene3D" id="3.30.300.20">
    <property type="match status" value="1"/>
</dbReference>
<protein>
    <submittedName>
        <fullName evidence="1">Uncharacterized OsmC-related protein</fullName>
    </submittedName>
</protein>
<dbReference type="InterPro" id="IPR015946">
    <property type="entry name" value="KH_dom-like_a/b"/>
</dbReference>
<dbReference type="InterPro" id="IPR003718">
    <property type="entry name" value="OsmC/Ohr_fam"/>
</dbReference>
<evidence type="ECO:0000313" key="1">
    <source>
        <dbReference type="EMBL" id="SMO40892.1"/>
    </source>
</evidence>
<name>A0A521B1B7_9SPHI</name>
<proteinExistence type="predicted"/>
<dbReference type="PANTHER" id="PTHR39624:SF2">
    <property type="entry name" value="OSMC-LIKE PROTEIN"/>
    <property type="match status" value="1"/>
</dbReference>
<organism evidence="1 2">
    <name type="scientific">Solitalea koreensis</name>
    <dbReference type="NCBI Taxonomy" id="543615"/>
    <lineage>
        <taxon>Bacteria</taxon>
        <taxon>Pseudomonadati</taxon>
        <taxon>Bacteroidota</taxon>
        <taxon>Sphingobacteriia</taxon>
        <taxon>Sphingobacteriales</taxon>
        <taxon>Sphingobacteriaceae</taxon>
        <taxon>Solitalea</taxon>
    </lineage>
</organism>
<dbReference type="EMBL" id="FXSZ01000001">
    <property type="protein sequence ID" value="SMO40892.1"/>
    <property type="molecule type" value="Genomic_DNA"/>
</dbReference>
<dbReference type="PANTHER" id="PTHR39624">
    <property type="entry name" value="PROTEIN INVOLVED IN RIMO-MEDIATED BETA-METHYLTHIOLATION OF RIBOSOMAL PROTEIN S12 YCAO"/>
    <property type="match status" value="1"/>
</dbReference>
<dbReference type="AlphaFoldDB" id="A0A521B1B7"/>
<evidence type="ECO:0000313" key="2">
    <source>
        <dbReference type="Proteomes" id="UP000315971"/>
    </source>
</evidence>